<feature type="domain" description="UBX" evidence="3">
    <location>
        <begin position="252"/>
        <end position="330"/>
    </location>
</feature>
<dbReference type="Gene3D" id="1.10.8.10">
    <property type="entry name" value="DNA helicase RuvA subunit, C-terminal domain"/>
    <property type="match status" value="1"/>
</dbReference>
<organism evidence="4 5">
    <name type="scientific">Zingiber officinale</name>
    <name type="common">Ginger</name>
    <name type="synonym">Amomum zingiber</name>
    <dbReference type="NCBI Taxonomy" id="94328"/>
    <lineage>
        <taxon>Eukaryota</taxon>
        <taxon>Viridiplantae</taxon>
        <taxon>Streptophyta</taxon>
        <taxon>Embryophyta</taxon>
        <taxon>Tracheophyta</taxon>
        <taxon>Spermatophyta</taxon>
        <taxon>Magnoliopsida</taxon>
        <taxon>Liliopsida</taxon>
        <taxon>Zingiberales</taxon>
        <taxon>Zingiberaceae</taxon>
        <taxon>Zingiber</taxon>
    </lineage>
</organism>
<dbReference type="InterPro" id="IPR006577">
    <property type="entry name" value="UAS"/>
</dbReference>
<evidence type="ECO:0000256" key="2">
    <source>
        <dbReference type="SAM" id="Coils"/>
    </source>
</evidence>
<dbReference type="AlphaFoldDB" id="A0A8J5HBA9"/>
<dbReference type="SMART" id="SM00594">
    <property type="entry name" value="UAS"/>
    <property type="match status" value="1"/>
</dbReference>
<keyword evidence="1 2" id="KW-0175">Coiled coil</keyword>
<dbReference type="Gene3D" id="3.10.20.90">
    <property type="entry name" value="Phosphatidylinositol 3-kinase Catalytic Subunit, Chain A, domain 1"/>
    <property type="match status" value="1"/>
</dbReference>
<gene>
    <name evidence="4" type="ORF">ZIOFF_014207</name>
</gene>
<sequence length="330" mass="36839">MLTSLGSSESPSSPLRTLRIVKKRCGFDDKVASFQAVTGLEDSDLCTEIISAHNWDLELAIPSFTSNGPSSSAPGLAWRIATLPFYVVSGAVGLGFWIAAADFVAAFERDYPADTGPRLAAEGFMDALLRAQREFKLMIVYLHSPEHPDVPAFCRIRREEGFKMSNSLKASRFPFCAIVVASDNQRISLHQAREHQLKEEEGLKREAEEAERKCKKEEVALARAAREAAEKAAALVRRQQEKAMSLGAEPDKGPEVTQVLVRFPTGELRERRLHSSAMIYSLYDYLDSLRCLEAENYTLASNFPRVTYGSEKYLWTLREAGMHPQASLFI</sequence>
<dbReference type="GO" id="GO:0043130">
    <property type="term" value="F:ubiquitin binding"/>
    <property type="evidence" value="ECO:0007669"/>
    <property type="project" value="TreeGrafter"/>
</dbReference>
<dbReference type="Gene3D" id="3.40.30.10">
    <property type="entry name" value="Glutaredoxin"/>
    <property type="match status" value="1"/>
</dbReference>
<dbReference type="EMBL" id="JACMSC010000004">
    <property type="protein sequence ID" value="KAG6524301.1"/>
    <property type="molecule type" value="Genomic_DNA"/>
</dbReference>
<evidence type="ECO:0000256" key="1">
    <source>
        <dbReference type="ARBA" id="ARBA00023054"/>
    </source>
</evidence>
<dbReference type="SUPFAM" id="SSF52833">
    <property type="entry name" value="Thioredoxin-like"/>
    <property type="match status" value="1"/>
</dbReference>
<evidence type="ECO:0000313" key="4">
    <source>
        <dbReference type="EMBL" id="KAG6524301.1"/>
    </source>
</evidence>
<reference evidence="4 5" key="1">
    <citation type="submission" date="2020-08" db="EMBL/GenBank/DDBJ databases">
        <title>Plant Genome Project.</title>
        <authorList>
            <person name="Zhang R.-G."/>
        </authorList>
    </citation>
    <scope>NUCLEOTIDE SEQUENCE [LARGE SCALE GENOMIC DNA]</scope>
    <source>
        <tissue evidence="4">Rhizome</tissue>
    </source>
</reference>
<dbReference type="CDD" id="cd01767">
    <property type="entry name" value="UBX"/>
    <property type="match status" value="1"/>
</dbReference>
<dbReference type="Pfam" id="PF00789">
    <property type="entry name" value="UBX"/>
    <property type="match status" value="1"/>
</dbReference>
<name>A0A8J5HBA9_ZINOF</name>
<feature type="coiled-coil region" evidence="2">
    <location>
        <begin position="190"/>
        <end position="242"/>
    </location>
</feature>
<dbReference type="PROSITE" id="PS50033">
    <property type="entry name" value="UBX"/>
    <property type="match status" value="1"/>
</dbReference>
<dbReference type="InterPro" id="IPR001012">
    <property type="entry name" value="UBX_dom"/>
</dbReference>
<dbReference type="InterPro" id="IPR050730">
    <property type="entry name" value="UBX_domain-protein"/>
</dbReference>
<keyword evidence="5" id="KW-1185">Reference proteome</keyword>
<comment type="caution">
    <text evidence="4">The sequence shown here is derived from an EMBL/GenBank/DDBJ whole genome shotgun (WGS) entry which is preliminary data.</text>
</comment>
<dbReference type="InterPro" id="IPR029071">
    <property type="entry name" value="Ubiquitin-like_domsf"/>
</dbReference>
<dbReference type="GO" id="GO:0036503">
    <property type="term" value="P:ERAD pathway"/>
    <property type="evidence" value="ECO:0007669"/>
    <property type="project" value="TreeGrafter"/>
</dbReference>
<dbReference type="PANTHER" id="PTHR23322:SF1">
    <property type="entry name" value="FAS-ASSOCIATED FACTOR 2"/>
    <property type="match status" value="1"/>
</dbReference>
<protein>
    <recommendedName>
        <fullName evidence="3">UBX domain-containing protein</fullName>
    </recommendedName>
</protein>
<dbReference type="SUPFAM" id="SSF54236">
    <property type="entry name" value="Ubiquitin-like"/>
    <property type="match status" value="1"/>
</dbReference>
<evidence type="ECO:0000259" key="3">
    <source>
        <dbReference type="PROSITE" id="PS50033"/>
    </source>
</evidence>
<dbReference type="PANTHER" id="PTHR23322">
    <property type="entry name" value="FAS-ASSOCIATED PROTEIN"/>
    <property type="match status" value="1"/>
</dbReference>
<proteinExistence type="predicted"/>
<dbReference type="CDD" id="cd14353">
    <property type="entry name" value="UBA_FAF"/>
    <property type="match status" value="1"/>
</dbReference>
<dbReference type="GO" id="GO:0005783">
    <property type="term" value="C:endoplasmic reticulum"/>
    <property type="evidence" value="ECO:0007669"/>
    <property type="project" value="TreeGrafter"/>
</dbReference>
<dbReference type="Pfam" id="PF14555">
    <property type="entry name" value="UBA_4"/>
    <property type="match status" value="1"/>
</dbReference>
<dbReference type="Proteomes" id="UP000734854">
    <property type="component" value="Unassembled WGS sequence"/>
</dbReference>
<evidence type="ECO:0000313" key="5">
    <source>
        <dbReference type="Proteomes" id="UP000734854"/>
    </source>
</evidence>
<dbReference type="InterPro" id="IPR036249">
    <property type="entry name" value="Thioredoxin-like_sf"/>
</dbReference>
<accession>A0A8J5HBA9</accession>